<dbReference type="PANTHER" id="PTHR42939">
    <property type="entry name" value="ABC TRANSPORTER ATP-BINDING PROTEIN ALBC-RELATED"/>
    <property type="match status" value="1"/>
</dbReference>
<gene>
    <name evidence="5" type="ORF">JZO76_11530</name>
</gene>
<keyword evidence="2" id="KW-0547">Nucleotide-binding</keyword>
<dbReference type="Gene3D" id="3.40.50.300">
    <property type="entry name" value="P-loop containing nucleotide triphosphate hydrolases"/>
    <property type="match status" value="1"/>
</dbReference>
<dbReference type="SMART" id="SM00382">
    <property type="entry name" value="AAA"/>
    <property type="match status" value="1"/>
</dbReference>
<evidence type="ECO:0000256" key="1">
    <source>
        <dbReference type="ARBA" id="ARBA00022448"/>
    </source>
</evidence>
<protein>
    <submittedName>
        <fullName evidence="5">ABC transporter ATP-binding protein</fullName>
    </submittedName>
</protein>
<feature type="domain" description="ABC transporter" evidence="4">
    <location>
        <begin position="5"/>
        <end position="233"/>
    </location>
</feature>
<name>A0ABS3HC09_9ENTE</name>
<dbReference type="Proteomes" id="UP000664256">
    <property type="component" value="Unassembled WGS sequence"/>
</dbReference>
<sequence length="301" mass="32723">MTSMLTLQNVKKQFGSNLILDNLSLTIPKGSIFGFVGENGAGKTTTMKIILGLLAADSGSVTIAGQTVKYGDTTTNQKIGYLPDVPAFYDYLTATEYLSLCGRTSGMSKSELQLKIPSLLTKVGLQTTNQKISGFSRGMKQRLGLAQALLNEPQLLICDEPTSALDPLGRKEVLGILASLKNETTVLFSSHILADVEAICDHVAILNEGKIQLTGPLAEIKTAQPNHYELRFESPADTALFLKQNPQDWQQVAQKLVLPSLPQEDLGLQIIKRVATLNLVPLEFKLVEPTLEAIFLKVVTK</sequence>
<keyword evidence="3 5" id="KW-0067">ATP-binding</keyword>
<proteinExistence type="predicted"/>
<dbReference type="InterPro" id="IPR051782">
    <property type="entry name" value="ABC_Transporter_VariousFunc"/>
</dbReference>
<dbReference type="RefSeq" id="WP_206904602.1">
    <property type="nucleotide sequence ID" value="NZ_JAFLVT010000018.1"/>
</dbReference>
<keyword evidence="6" id="KW-1185">Reference proteome</keyword>
<evidence type="ECO:0000256" key="3">
    <source>
        <dbReference type="ARBA" id="ARBA00022840"/>
    </source>
</evidence>
<dbReference type="PROSITE" id="PS50893">
    <property type="entry name" value="ABC_TRANSPORTER_2"/>
    <property type="match status" value="1"/>
</dbReference>
<dbReference type="SUPFAM" id="SSF52540">
    <property type="entry name" value="P-loop containing nucleoside triphosphate hydrolases"/>
    <property type="match status" value="1"/>
</dbReference>
<dbReference type="InterPro" id="IPR003593">
    <property type="entry name" value="AAA+_ATPase"/>
</dbReference>
<dbReference type="Pfam" id="PF00005">
    <property type="entry name" value="ABC_tran"/>
    <property type="match status" value="1"/>
</dbReference>
<dbReference type="GO" id="GO:0005524">
    <property type="term" value="F:ATP binding"/>
    <property type="evidence" value="ECO:0007669"/>
    <property type="project" value="UniProtKB-KW"/>
</dbReference>
<dbReference type="CDD" id="cd03230">
    <property type="entry name" value="ABC_DR_subfamily_A"/>
    <property type="match status" value="1"/>
</dbReference>
<dbReference type="EMBL" id="JAFLVT010000018">
    <property type="protein sequence ID" value="MBO0450153.1"/>
    <property type="molecule type" value="Genomic_DNA"/>
</dbReference>
<dbReference type="InterPro" id="IPR003439">
    <property type="entry name" value="ABC_transporter-like_ATP-bd"/>
</dbReference>
<evidence type="ECO:0000259" key="4">
    <source>
        <dbReference type="PROSITE" id="PS50893"/>
    </source>
</evidence>
<organism evidence="5 6">
    <name type="scientific">Candidatus Enterococcus myersii</name>
    <dbReference type="NCBI Taxonomy" id="2815322"/>
    <lineage>
        <taxon>Bacteria</taxon>
        <taxon>Bacillati</taxon>
        <taxon>Bacillota</taxon>
        <taxon>Bacilli</taxon>
        <taxon>Lactobacillales</taxon>
        <taxon>Enterococcaceae</taxon>
        <taxon>Enterococcus</taxon>
    </lineage>
</organism>
<evidence type="ECO:0000256" key="2">
    <source>
        <dbReference type="ARBA" id="ARBA00022741"/>
    </source>
</evidence>
<keyword evidence="1" id="KW-0813">Transport</keyword>
<evidence type="ECO:0000313" key="5">
    <source>
        <dbReference type="EMBL" id="MBO0450153.1"/>
    </source>
</evidence>
<dbReference type="InterPro" id="IPR027417">
    <property type="entry name" value="P-loop_NTPase"/>
</dbReference>
<evidence type="ECO:0000313" key="6">
    <source>
        <dbReference type="Proteomes" id="UP000664256"/>
    </source>
</evidence>
<comment type="caution">
    <text evidence="5">The sequence shown here is derived from an EMBL/GenBank/DDBJ whole genome shotgun (WGS) entry which is preliminary data.</text>
</comment>
<accession>A0ABS3HC09</accession>
<reference evidence="5 6" key="1">
    <citation type="submission" date="2021-03" db="EMBL/GenBank/DDBJ databases">
        <title>Enterococcal diversity collection.</title>
        <authorList>
            <person name="Gilmore M.S."/>
            <person name="Schwartzman J."/>
            <person name="Van Tyne D."/>
            <person name="Martin M."/>
            <person name="Earl A.M."/>
            <person name="Manson A.L."/>
            <person name="Straub T."/>
            <person name="Salamzade R."/>
            <person name="Saavedra J."/>
            <person name="Lebreton F."/>
            <person name="Prichula J."/>
            <person name="Schaufler K."/>
            <person name="Gaca A."/>
            <person name="Sgardioli B."/>
            <person name="Wagenaar J."/>
            <person name="Strong T."/>
        </authorList>
    </citation>
    <scope>NUCLEOTIDE SEQUENCE [LARGE SCALE GENOMIC DNA]</scope>
    <source>
        <strain evidence="5 6">MJM12</strain>
    </source>
</reference>
<dbReference type="PANTHER" id="PTHR42939:SF1">
    <property type="entry name" value="ABC TRANSPORTER ATP-BINDING PROTEIN ALBC-RELATED"/>
    <property type="match status" value="1"/>
</dbReference>